<dbReference type="InterPro" id="IPR008286">
    <property type="entry name" value="Prn/Lys/Arg_de-COase_C"/>
</dbReference>
<comment type="similarity">
    <text evidence="1">Belongs to the Orn/Lys/Arg decarboxylase class-I family.</text>
</comment>
<evidence type="ECO:0000256" key="4">
    <source>
        <dbReference type="ARBA" id="ARBA00023239"/>
    </source>
</evidence>
<evidence type="ECO:0000313" key="5">
    <source>
        <dbReference type="EMBL" id="AOO93034.1"/>
    </source>
</evidence>
<dbReference type="InterPro" id="IPR011193">
    <property type="entry name" value="Orn/lys/arg_de-COase"/>
</dbReference>
<dbReference type="PIRSF" id="PIRSF009393">
    <property type="entry name" value="Orn_decarb"/>
    <property type="match status" value="1"/>
</dbReference>
<dbReference type="RefSeq" id="WP_018245776.1">
    <property type="nucleotide sequence ID" value="NZ_CP050086.1"/>
</dbReference>
<dbReference type="InterPro" id="IPR005308">
    <property type="entry name" value="OKR_de-COase_N"/>
</dbReference>
<proteinExistence type="inferred from homology"/>
<dbReference type="PANTHER" id="PTHR45229">
    <property type="entry name" value="CONSTITUTIVE ORNITHINE DECARBOXYLASE"/>
    <property type="match status" value="1"/>
</dbReference>
<dbReference type="Gene3D" id="3.90.1150.10">
    <property type="entry name" value="Aspartate Aminotransferase, domain 1"/>
    <property type="match status" value="1"/>
</dbReference>
<dbReference type="FunFam" id="3.40.640.10:FF:000008">
    <property type="entry name" value="Lysine decarboxylase, inducible"/>
    <property type="match status" value="1"/>
</dbReference>
<dbReference type="PANTHER" id="PTHR45229:SF3">
    <property type="entry name" value="BIODEGRADATIVE ARGININE DECARBOXYLASE"/>
    <property type="match status" value="1"/>
</dbReference>
<dbReference type="EMBL" id="KX490670">
    <property type="protein sequence ID" value="AOO93034.1"/>
    <property type="molecule type" value="Genomic_DNA"/>
</dbReference>
<keyword evidence="4" id="KW-0456">Lyase</keyword>
<dbReference type="InterPro" id="IPR015421">
    <property type="entry name" value="PyrdxlP-dep_Trfase_major"/>
</dbReference>
<keyword evidence="3" id="KW-0663">Pyridoxal phosphate</keyword>
<dbReference type="Pfam" id="PF03711">
    <property type="entry name" value="OKR_DC_1_C"/>
    <property type="match status" value="1"/>
</dbReference>
<dbReference type="GeneID" id="61427351"/>
<dbReference type="GO" id="GO:0005829">
    <property type="term" value="C:cytosol"/>
    <property type="evidence" value="ECO:0007669"/>
    <property type="project" value="TreeGrafter"/>
</dbReference>
<reference evidence="5" key="1">
    <citation type="journal article" date="2015" name="BMC Genomics">
        <title>Transcriptome profiling of a Rhizobium leguminosarum bv. trifolii rosR mutant reveals the role of the transcriptional regulator RosR in motility, synthesis of cell-surface components, and other cellular processes.</title>
        <authorList>
            <person name="Rachwal K."/>
            <person name="Matczynska E."/>
            <person name="Janczarek M."/>
        </authorList>
    </citation>
    <scope>NUCLEOTIDE SEQUENCE</scope>
    <source>
        <strain evidence="5">Rt24.2</strain>
    </source>
</reference>
<name>A0A1B8R607_RHILT</name>
<reference evidence="5" key="2">
    <citation type="journal article" date="2016" name="Front. Microbiol.">
        <title>The Regulatory Protein RosR Affects Rhizobium leguminosarum bv. trifolii Protein Profiles, Cell Surface Properties, and Symbiosis with Clover.</title>
        <authorList>
            <person name="Rachwal K."/>
            <person name="Boguszewska A."/>
            <person name="Kopcinska J."/>
            <person name="Karas M."/>
            <person name="Tchorzewski M."/>
            <person name="Janczarek M."/>
        </authorList>
    </citation>
    <scope>NUCLEOTIDE SEQUENCE</scope>
    <source>
        <strain evidence="5">Rt24.2</strain>
    </source>
</reference>
<evidence type="ECO:0000256" key="1">
    <source>
        <dbReference type="ARBA" id="ARBA00010671"/>
    </source>
</evidence>
<dbReference type="Pfam" id="PF03709">
    <property type="entry name" value="OKR_DC_1_N"/>
    <property type="match status" value="1"/>
</dbReference>
<dbReference type="GO" id="GO:0030170">
    <property type="term" value="F:pyridoxal phosphate binding"/>
    <property type="evidence" value="ECO:0007669"/>
    <property type="project" value="TreeGrafter"/>
</dbReference>
<dbReference type="Pfam" id="PF01276">
    <property type="entry name" value="OKR_DC_1"/>
    <property type="match status" value="1"/>
</dbReference>
<evidence type="ECO:0000256" key="2">
    <source>
        <dbReference type="ARBA" id="ARBA00022793"/>
    </source>
</evidence>
<sequence>MEFQKAFPIAVIDEDFEGKSAAGRGMRDLAAAIENEGFRVVSGVSYEDARRLVHIFNTESCWLISVDGTEDKASRWKVLEEVLSAKRQKNDRMPIFLFGDDTTAEDVPATVLRHANAFMRLFEDSAEFMARAIVQAARNYLDRLPPPMFKALMKYTLEGAYSWHTPGHGGGIAFRKSPVGQLFYTFFGENTLRSDISVSVGSVGSLLDHVGPIAEGERNAARIFGTDETLFVVGGTSTANKIVWHGMVGRGDLVLCDRNCHKSILHSLIMTGATPIYLTPSRNGLGIIGPISKDQFTPEAIAQKIAASRYAGETSGKVRLMVITNSTYDGLCYNVDAIKASLGDAVEVLHFDEAWYAYANFHEFYDGFHGISSTQPARSQNAITFATQSTHKLLAALSQASMIHIQHAENKRLDVTRFNEAFMMHTSTSPQYGIIASCDVAAAMMEQPAGRSLVQETIDEAISFRRAMNAVRKQMNGSWWFDVWEPTVAEQTPSDTHAEWVLKPGDAWHGFEGLAENHVMVDPIKVTILSPGLSANGTMQEHGIPAGVITKFLSSRRIEIEKTGLYSFLVLFSMGITRGKWSTLVTELINFKDLYDANAPLTRALPALAAAHPEAYAGMGLRDLCESIHAIYRKDDVPKAQREMYTVLPDMALRPADAYDHLVKGRIESVEIDNLMNRVLAVMIVPYPPGIPLIMPGERITESTKSIQDYLLYAREFDRKFPGFETDIHGLRFTAGDKGRRYLVDCVAEGRPQ</sequence>
<evidence type="ECO:0000256" key="3">
    <source>
        <dbReference type="ARBA" id="ARBA00022898"/>
    </source>
</evidence>
<dbReference type="SUPFAM" id="SSF53383">
    <property type="entry name" value="PLP-dependent transferases"/>
    <property type="match status" value="1"/>
</dbReference>
<dbReference type="GO" id="GO:0008792">
    <property type="term" value="F:arginine decarboxylase activity"/>
    <property type="evidence" value="ECO:0007669"/>
    <property type="project" value="TreeGrafter"/>
</dbReference>
<dbReference type="GO" id="GO:0006527">
    <property type="term" value="P:L-arginine catabolic process"/>
    <property type="evidence" value="ECO:0007669"/>
    <property type="project" value="TreeGrafter"/>
</dbReference>
<organism evidence="5">
    <name type="scientific">Rhizobium leguminosarum bv. trifolii</name>
    <dbReference type="NCBI Taxonomy" id="386"/>
    <lineage>
        <taxon>Bacteria</taxon>
        <taxon>Pseudomonadati</taxon>
        <taxon>Pseudomonadota</taxon>
        <taxon>Alphaproteobacteria</taxon>
        <taxon>Hyphomicrobiales</taxon>
        <taxon>Rhizobiaceae</taxon>
        <taxon>Rhizobium/Agrobacterium group</taxon>
        <taxon>Rhizobium</taxon>
    </lineage>
</organism>
<dbReference type="InterPro" id="IPR036633">
    <property type="entry name" value="Prn/Lys/Arg_de-COase_C_sf"/>
</dbReference>
<dbReference type="Gene3D" id="3.90.100.10">
    <property type="entry name" value="Orn/Lys/Arg decarboxylase, C-terminal domain"/>
    <property type="match status" value="1"/>
</dbReference>
<protein>
    <submittedName>
        <fullName evidence="5">Lysine decarboxylase</fullName>
    </submittedName>
</protein>
<dbReference type="InterPro" id="IPR015422">
    <property type="entry name" value="PyrdxlP-dep_Trfase_small"/>
</dbReference>
<dbReference type="AlphaFoldDB" id="A0A1B8R607"/>
<dbReference type="SUPFAM" id="SSF55904">
    <property type="entry name" value="Ornithine decarboxylase C-terminal domain"/>
    <property type="match status" value="1"/>
</dbReference>
<dbReference type="PROSITE" id="PS00703">
    <property type="entry name" value="OKR_DC_1"/>
    <property type="match status" value="1"/>
</dbReference>
<dbReference type="Gene3D" id="3.40.50.2300">
    <property type="match status" value="1"/>
</dbReference>
<dbReference type="InterPro" id="IPR000310">
    <property type="entry name" value="Orn/Lys/Arg_deCO2ase_major_dom"/>
</dbReference>
<dbReference type="Gene3D" id="3.40.640.10">
    <property type="entry name" value="Type I PLP-dependent aspartate aminotransferase-like (Major domain)"/>
    <property type="match status" value="1"/>
</dbReference>
<keyword evidence="2" id="KW-0210">Decarboxylase</keyword>
<accession>A0A1B8R607</accession>
<dbReference type="InterPro" id="IPR015424">
    <property type="entry name" value="PyrdxlP-dep_Trfase"/>
</dbReference>